<sequence length="388" mass="43757">MPPPGSALTNAQLIDIFAAALNLTPDRKRSLAGNICFFDSVDEEGNSGFWSFKDDYVSGGRLGRNHTLPDVPNHFVRDFLLEQIDEKENEAAALDEDQRQTARRALFPDLTADQLSKYSQVLAKKREDDARADRAKNGIPEEDATPEQIRNCTLKRIMLSFGFKDEKQAEVVLKLNEAVEAVDTTVDLTPRVRPGAIRDYDKYGPLRRSVLFPGPERGPTRCEDALPPPILMDRDCDQVRLMIRRFCLEGPPLSYPGDGEFTINNLHSALGITRQTLTAFLKKKGPENGYKSQAYELAWEFFKRREMLGYPSWEGEVVEGRYDERHSSIDSDDSGDDETTEEMDVVGANGPSRRASKRPNEEADPGEDRSKRAKATAMPSRRSERLKR</sequence>
<feature type="compositionally biased region" description="Basic and acidic residues" evidence="2">
    <location>
        <begin position="358"/>
        <end position="370"/>
    </location>
</feature>
<evidence type="ECO:0000313" key="5">
    <source>
        <dbReference type="Proteomes" id="UP001430848"/>
    </source>
</evidence>
<gene>
    <name evidence="4" type="ORF">SLS63_003815</name>
</gene>
<feature type="region of interest" description="Disordered" evidence="2">
    <location>
        <begin position="325"/>
        <end position="388"/>
    </location>
</feature>
<evidence type="ECO:0000256" key="1">
    <source>
        <dbReference type="SAM" id="Coils"/>
    </source>
</evidence>
<comment type="caution">
    <text evidence="4">The sequence shown here is derived from an EMBL/GenBank/DDBJ whole genome shotgun (WGS) entry which is preliminary data.</text>
</comment>
<name>A0ABR1PG04_DIAER</name>
<dbReference type="InterPro" id="IPR056143">
    <property type="entry name" value="DUF7726"/>
</dbReference>
<keyword evidence="1" id="KW-0175">Coiled coil</keyword>
<evidence type="ECO:0000259" key="3">
    <source>
        <dbReference type="Pfam" id="PF24852"/>
    </source>
</evidence>
<feature type="coiled-coil region" evidence="1">
    <location>
        <begin position="77"/>
        <end position="104"/>
    </location>
</feature>
<keyword evidence="5" id="KW-1185">Reference proteome</keyword>
<organism evidence="4 5">
    <name type="scientific">Diaporthe eres</name>
    <name type="common">Phomopsis oblonga</name>
    <dbReference type="NCBI Taxonomy" id="83184"/>
    <lineage>
        <taxon>Eukaryota</taxon>
        <taxon>Fungi</taxon>
        <taxon>Dikarya</taxon>
        <taxon>Ascomycota</taxon>
        <taxon>Pezizomycotina</taxon>
        <taxon>Sordariomycetes</taxon>
        <taxon>Sordariomycetidae</taxon>
        <taxon>Diaporthales</taxon>
        <taxon>Diaporthaceae</taxon>
        <taxon>Diaporthe</taxon>
        <taxon>Diaporthe eres species complex</taxon>
    </lineage>
</organism>
<reference evidence="4 5" key="1">
    <citation type="submission" date="2024-02" db="EMBL/GenBank/DDBJ databases">
        <title>De novo assembly and annotation of 12 fungi associated with fruit tree decline syndrome in Ontario, Canada.</title>
        <authorList>
            <person name="Sulman M."/>
            <person name="Ellouze W."/>
            <person name="Ilyukhin E."/>
        </authorList>
    </citation>
    <scope>NUCLEOTIDE SEQUENCE [LARGE SCALE GENOMIC DNA]</scope>
    <source>
        <strain evidence="4 5">M169</strain>
    </source>
</reference>
<protein>
    <recommendedName>
        <fullName evidence="3">DUF7726 domain-containing protein</fullName>
    </recommendedName>
</protein>
<dbReference type="Proteomes" id="UP001430848">
    <property type="component" value="Unassembled WGS sequence"/>
</dbReference>
<feature type="domain" description="DUF7726" evidence="3">
    <location>
        <begin position="232"/>
        <end position="310"/>
    </location>
</feature>
<accession>A0ABR1PG04</accession>
<dbReference type="EMBL" id="JAKNSF020000012">
    <property type="protein sequence ID" value="KAK7735852.1"/>
    <property type="molecule type" value="Genomic_DNA"/>
</dbReference>
<feature type="compositionally biased region" description="Acidic residues" evidence="2">
    <location>
        <begin position="330"/>
        <end position="344"/>
    </location>
</feature>
<evidence type="ECO:0000256" key="2">
    <source>
        <dbReference type="SAM" id="MobiDB-lite"/>
    </source>
</evidence>
<proteinExistence type="predicted"/>
<dbReference type="Pfam" id="PF24852">
    <property type="entry name" value="DUF7726"/>
    <property type="match status" value="1"/>
</dbReference>
<evidence type="ECO:0000313" key="4">
    <source>
        <dbReference type="EMBL" id="KAK7735852.1"/>
    </source>
</evidence>